<dbReference type="EMBL" id="JQBW01000010">
    <property type="protein sequence ID" value="KRN58128.1"/>
    <property type="molecule type" value="Genomic_DNA"/>
</dbReference>
<comment type="caution">
    <text evidence="4">The sequence shown here is derived from an EMBL/GenBank/DDBJ whole genome shotgun (WGS) entry which is preliminary data.</text>
</comment>
<dbReference type="RefSeq" id="WP_057741265.1">
    <property type="nucleotide sequence ID" value="NZ_JQBW01000010.1"/>
</dbReference>
<dbReference type="InterPro" id="IPR000871">
    <property type="entry name" value="Beta-lactam_class-A"/>
</dbReference>
<dbReference type="InterPro" id="IPR012338">
    <property type="entry name" value="Beta-lactam/transpept-like"/>
</dbReference>
<dbReference type="NCBIfam" id="TIGR03715">
    <property type="entry name" value="KxYKxGKxW"/>
    <property type="match status" value="1"/>
</dbReference>
<protein>
    <recommendedName>
        <fullName evidence="3">Beta-lactamase class A catalytic domain-containing protein</fullName>
    </recommendedName>
</protein>
<reference evidence="4 5" key="1">
    <citation type="journal article" date="2015" name="Genome Announc.">
        <title>Expanding the biotechnology potential of lactobacilli through comparative genomics of 213 strains and associated genera.</title>
        <authorList>
            <person name="Sun Z."/>
            <person name="Harris H.M."/>
            <person name="McCann A."/>
            <person name="Guo C."/>
            <person name="Argimon S."/>
            <person name="Zhang W."/>
            <person name="Yang X."/>
            <person name="Jeffery I.B."/>
            <person name="Cooney J.C."/>
            <person name="Kagawa T.F."/>
            <person name="Liu W."/>
            <person name="Song Y."/>
            <person name="Salvetti E."/>
            <person name="Wrobel A."/>
            <person name="Rasinkangas P."/>
            <person name="Parkhill J."/>
            <person name="Rea M.C."/>
            <person name="O'Sullivan O."/>
            <person name="Ritari J."/>
            <person name="Douillard F.P."/>
            <person name="Paul Ross R."/>
            <person name="Yang R."/>
            <person name="Briner A.E."/>
            <person name="Felis G.E."/>
            <person name="de Vos W.M."/>
            <person name="Barrangou R."/>
            <person name="Klaenhammer T.R."/>
            <person name="Caufield P.W."/>
            <person name="Cui Y."/>
            <person name="Zhang H."/>
            <person name="O'Toole P.W."/>
        </authorList>
    </citation>
    <scope>NUCLEOTIDE SEQUENCE [LARGE SCALE GENOMIC DNA]</scope>
    <source>
        <strain evidence="4 5">DSM 17896</strain>
    </source>
</reference>
<dbReference type="SUPFAM" id="SSF56601">
    <property type="entry name" value="beta-lactamase/transpeptidase-like"/>
    <property type="match status" value="1"/>
</dbReference>
<dbReference type="PANTHER" id="PTHR35333:SF3">
    <property type="entry name" value="BETA-LACTAMASE-TYPE TRANSPEPTIDASE FOLD CONTAINING PROTEIN"/>
    <property type="match status" value="1"/>
</dbReference>
<dbReference type="PANTHER" id="PTHR35333">
    <property type="entry name" value="BETA-LACTAMASE"/>
    <property type="match status" value="1"/>
</dbReference>
<dbReference type="Proteomes" id="UP000050934">
    <property type="component" value="Unassembled WGS sequence"/>
</dbReference>
<dbReference type="GO" id="GO:0008800">
    <property type="term" value="F:beta-lactamase activity"/>
    <property type="evidence" value="ECO:0007669"/>
    <property type="project" value="InterPro"/>
</dbReference>
<dbReference type="PATRIC" id="fig|396268.3.peg.577"/>
<gene>
    <name evidence="4" type="ORF">IV45_GL000571</name>
</gene>
<evidence type="ECO:0000313" key="4">
    <source>
        <dbReference type="EMBL" id="KRN58128.1"/>
    </source>
</evidence>
<dbReference type="Pfam" id="PF13354">
    <property type="entry name" value="Beta-lactamase2"/>
    <property type="match status" value="1"/>
</dbReference>
<accession>A0A0R2HZ64</accession>
<organism evidence="4 5">
    <name type="scientific">Limosilactobacillus secaliphilus</name>
    <dbReference type="NCBI Taxonomy" id="396268"/>
    <lineage>
        <taxon>Bacteria</taxon>
        <taxon>Bacillati</taxon>
        <taxon>Bacillota</taxon>
        <taxon>Bacilli</taxon>
        <taxon>Lactobacillales</taxon>
        <taxon>Lactobacillaceae</taxon>
        <taxon>Limosilactobacillus</taxon>
    </lineage>
</organism>
<dbReference type="GO" id="GO:0046677">
    <property type="term" value="P:response to antibiotic"/>
    <property type="evidence" value="ECO:0007669"/>
    <property type="project" value="InterPro"/>
</dbReference>
<keyword evidence="1 2" id="KW-0732">Signal</keyword>
<evidence type="ECO:0000256" key="2">
    <source>
        <dbReference type="SAM" id="SignalP"/>
    </source>
</evidence>
<keyword evidence="5" id="KW-1185">Reference proteome</keyword>
<dbReference type="Gene3D" id="3.40.710.10">
    <property type="entry name" value="DD-peptidase/beta-lactamase superfamily"/>
    <property type="match status" value="1"/>
</dbReference>
<feature type="domain" description="Beta-lactamase class A catalytic" evidence="3">
    <location>
        <begin position="751"/>
        <end position="888"/>
    </location>
</feature>
<sequence length="913" mass="101142">MNKQHYKLYKSGKLWISALIVGASLGVGVLTQTTAHADANNNQVVGQTNLQKTKAASLQTSDNVAPQSTVNNKVPTDMTTFNNDVNANQGHLDSYSLSQNEKGQTVLHASGWQASGQSNNQSYRYVIVYDHTDHREIKRQKIAPQQRSDVQRAYPHIDNSQWSGFDFDIALPNTEATHSLSIVARYSNDAVHGEGNHTDYWFGPLYLDQHNRAHLDHIEVKDGKINVSGWHVSNAAANKHYHYIIVYDQTQHREIARQEVTAITRPDVAKVYPTIANAINSGFNVSFNFSPVYASDDIQFVSRWTNDPHGNGSAVDYWFGAINRDNEGYLDRADLSSGNLQVSGWHANDTSIYAPHHYLIVFDQTANRQVVSAEVAVKKSADVAKAFPAVKTAKQARFSYDFGQLTLLPGHHYSLVSRYSTSANGNGGSGVHVGYWFNMFTLNNSDHFVDGWDANQDHLSVHGWMASDEALTNPYAYAILLNGNGHELQRQRLTLTARPDVAKVYPHLYNSGKSGFSASFTIPANELTNDLQLVLRFTNDPNGNGAHTTDFWSDKLATNAGSWDKVQVNGNSIDLAGWHAATSVTDKPYQYIIALDSLNGNRELRRWRIDQHGNWQASAARGDVQHAFPWIWNSGQSGFSGTVDLSNLNHRLVTFLHRYTDDKNGNGNYVDFYSSPVDAHFLSDRLQQAWSNIINNSGRRVSIAVQSQQTGLVYSYTNVPGYRFDMASTVKVSVLSQLLHITGGNLDGTEQALASNMIRNSDNDSTSTLFDYYIGGTGGIGQLYSALGMNESSTNDAWGLTATTAADQLKLLNEIYLNPRTNYLNDQSRNYIRSLMGSINPSQRWGISAGSGNFYVKNGWLPYDGSWHVNSIGFIPGNGNSYTIAVYTDGNGTMQDGINLIQQLAIATKQIMQ</sequence>
<evidence type="ECO:0000256" key="1">
    <source>
        <dbReference type="ARBA" id="ARBA00022729"/>
    </source>
</evidence>
<dbReference type="STRING" id="396268.IV45_GL000571"/>
<dbReference type="GO" id="GO:0030655">
    <property type="term" value="P:beta-lactam antibiotic catabolic process"/>
    <property type="evidence" value="ECO:0007669"/>
    <property type="project" value="InterPro"/>
</dbReference>
<dbReference type="InterPro" id="IPR022263">
    <property type="entry name" value="KxYKxGKxW"/>
</dbReference>
<evidence type="ECO:0000313" key="5">
    <source>
        <dbReference type="Proteomes" id="UP000050934"/>
    </source>
</evidence>
<proteinExistence type="predicted"/>
<feature type="signal peptide" evidence="2">
    <location>
        <begin position="1"/>
        <end position="37"/>
    </location>
</feature>
<name>A0A0R2HZ64_9LACO</name>
<dbReference type="AlphaFoldDB" id="A0A0R2HZ64"/>
<dbReference type="Pfam" id="PF19258">
    <property type="entry name" value="KxYKxGKxW_sig"/>
    <property type="match status" value="1"/>
</dbReference>
<dbReference type="OrthoDB" id="3524371at2"/>
<evidence type="ECO:0000259" key="3">
    <source>
        <dbReference type="Pfam" id="PF13354"/>
    </source>
</evidence>
<dbReference type="InterPro" id="IPR045155">
    <property type="entry name" value="Beta-lactam_cat"/>
</dbReference>
<feature type="chain" id="PRO_5006418031" description="Beta-lactamase class A catalytic domain-containing protein" evidence="2">
    <location>
        <begin position="38"/>
        <end position="913"/>
    </location>
</feature>